<evidence type="ECO:0000259" key="7">
    <source>
        <dbReference type="Pfam" id="PF00460"/>
    </source>
</evidence>
<dbReference type="PANTHER" id="PTHR30435:SF12">
    <property type="entry name" value="FLAGELLAR BASAL BODY ROD PROTEIN FLGB"/>
    <property type="match status" value="1"/>
</dbReference>
<evidence type="ECO:0000256" key="6">
    <source>
        <dbReference type="PIRNR" id="PIRNR002889"/>
    </source>
</evidence>
<comment type="function">
    <text evidence="5 6">Structural component of flagellum, the bacterial motility apparatus. Part of the rod structure of flagellar basal body.</text>
</comment>
<dbReference type="GO" id="GO:0071978">
    <property type="term" value="P:bacterial-type flagellum-dependent swarming motility"/>
    <property type="evidence" value="ECO:0007669"/>
    <property type="project" value="TreeGrafter"/>
</dbReference>
<dbReference type="RefSeq" id="WP_103067357.1">
    <property type="nucleotide sequence ID" value="NZ_AZRL01000021.1"/>
</dbReference>
<proteinExistence type="inferred from homology"/>
<dbReference type="EMBL" id="AZRL01000021">
    <property type="protein sequence ID" value="PNR95438.1"/>
    <property type="molecule type" value="Genomic_DNA"/>
</dbReference>
<comment type="subcellular location">
    <subcellularLocation>
        <location evidence="1 6">Bacterial flagellum basal body</location>
    </subcellularLocation>
</comment>
<dbReference type="AlphaFoldDB" id="A0A2K1NY27"/>
<keyword evidence="8" id="KW-0969">Cilium</keyword>
<sequence>MFDNINFEIIPNTMDALSLRQNVISQNIANYETPGYKRKYVDFENELQKALNEDSKLTLKVNRDQHINNTLSLEKIQPNIQIDDSKSLRDDGNNVDPDMELIRMTQNTLKYNTLSRLMTYSIQRYETAIRGGK</sequence>
<reference evidence="8 9" key="1">
    <citation type="submission" date="2013-12" db="EMBL/GenBank/DDBJ databases">
        <title>Comparative genomics of Petrotoga isolates.</title>
        <authorList>
            <person name="Nesbo C.L."/>
            <person name="Charchuk R."/>
            <person name="Chow K."/>
        </authorList>
    </citation>
    <scope>NUCLEOTIDE SEQUENCE [LARGE SCALE GENOMIC DNA]</scope>
    <source>
        <strain evidence="8 9">DSM 13574</strain>
    </source>
</reference>
<evidence type="ECO:0000256" key="4">
    <source>
        <dbReference type="ARBA" id="ARBA00023143"/>
    </source>
</evidence>
<dbReference type="PANTHER" id="PTHR30435">
    <property type="entry name" value="FLAGELLAR PROTEIN"/>
    <property type="match status" value="1"/>
</dbReference>
<dbReference type="Pfam" id="PF00460">
    <property type="entry name" value="Flg_bb_rod"/>
    <property type="match status" value="1"/>
</dbReference>
<evidence type="ECO:0000256" key="1">
    <source>
        <dbReference type="ARBA" id="ARBA00004117"/>
    </source>
</evidence>
<evidence type="ECO:0000256" key="5">
    <source>
        <dbReference type="ARBA" id="ARBA00024934"/>
    </source>
</evidence>
<name>A0A2K1NY27_9BACT</name>
<dbReference type="InterPro" id="IPR006300">
    <property type="entry name" value="FlgB"/>
</dbReference>
<keyword evidence="4 6" id="KW-0975">Bacterial flagellum</keyword>
<keyword evidence="8" id="KW-0966">Cell projection</keyword>
<comment type="similarity">
    <text evidence="2 6">Belongs to the flagella basal body rod proteins family.</text>
</comment>
<evidence type="ECO:0000256" key="3">
    <source>
        <dbReference type="ARBA" id="ARBA00014376"/>
    </source>
</evidence>
<keyword evidence="8" id="KW-0282">Flagellum</keyword>
<comment type="subunit">
    <text evidence="6">The basal body constitutes a major portion of the flagellar organelle and consists of a number of rings mounted on a central rod.</text>
</comment>
<evidence type="ECO:0000313" key="8">
    <source>
        <dbReference type="EMBL" id="PNR95438.1"/>
    </source>
</evidence>
<comment type="caution">
    <text evidence="8">The sequence shown here is derived from an EMBL/GenBank/DDBJ whole genome shotgun (WGS) entry which is preliminary data.</text>
</comment>
<dbReference type="InterPro" id="IPR001444">
    <property type="entry name" value="Flag_bb_rod_N"/>
</dbReference>
<dbReference type="PIRSF" id="PIRSF002889">
    <property type="entry name" value="Rod_FlgB"/>
    <property type="match status" value="1"/>
</dbReference>
<organism evidence="8 9">
    <name type="scientific">Petrotoga olearia DSM 13574</name>
    <dbReference type="NCBI Taxonomy" id="1122955"/>
    <lineage>
        <taxon>Bacteria</taxon>
        <taxon>Thermotogati</taxon>
        <taxon>Thermotogota</taxon>
        <taxon>Thermotogae</taxon>
        <taxon>Petrotogales</taxon>
        <taxon>Petrotogaceae</taxon>
        <taxon>Petrotoga</taxon>
    </lineage>
</organism>
<evidence type="ECO:0000256" key="2">
    <source>
        <dbReference type="ARBA" id="ARBA00009677"/>
    </source>
</evidence>
<dbReference type="OrthoDB" id="9792068at2"/>
<protein>
    <recommendedName>
        <fullName evidence="3 6">Flagellar basal body rod protein FlgB</fullName>
    </recommendedName>
</protein>
<feature type="domain" description="Flagellar basal body rod protein N-terminal" evidence="7">
    <location>
        <begin position="12"/>
        <end position="37"/>
    </location>
</feature>
<evidence type="ECO:0000313" key="9">
    <source>
        <dbReference type="Proteomes" id="UP000236434"/>
    </source>
</evidence>
<accession>A0A2K1NY27</accession>
<dbReference type="Proteomes" id="UP000236434">
    <property type="component" value="Unassembled WGS sequence"/>
</dbReference>
<gene>
    <name evidence="8" type="ORF">X929_07480</name>
</gene>
<dbReference type="GO" id="GO:0030694">
    <property type="term" value="C:bacterial-type flagellum basal body, rod"/>
    <property type="evidence" value="ECO:0007669"/>
    <property type="project" value="InterPro"/>
</dbReference>
<dbReference type="NCBIfam" id="TIGR01396">
    <property type="entry name" value="FlgB"/>
    <property type="match status" value="1"/>
</dbReference>